<dbReference type="SUPFAM" id="SSF52499">
    <property type="entry name" value="Isochorismatase-like hydrolases"/>
    <property type="match status" value="1"/>
</dbReference>
<dbReference type="PANTHER" id="PTHR43540:SF6">
    <property type="entry name" value="ISOCHORISMATASE-LIKE DOMAIN-CONTAINING PROTEIN"/>
    <property type="match status" value="1"/>
</dbReference>
<dbReference type="PANTHER" id="PTHR43540">
    <property type="entry name" value="PEROXYUREIDOACRYLATE/UREIDOACRYLATE AMIDOHYDROLASE-RELATED"/>
    <property type="match status" value="1"/>
</dbReference>
<feature type="domain" description="Isochorismatase-like" evidence="2">
    <location>
        <begin position="29"/>
        <end position="218"/>
    </location>
</feature>
<dbReference type="CDD" id="cd00431">
    <property type="entry name" value="cysteine_hydrolases"/>
    <property type="match status" value="1"/>
</dbReference>
<evidence type="ECO:0000313" key="3">
    <source>
        <dbReference type="EMBL" id="EWT06668.1"/>
    </source>
</evidence>
<dbReference type="EMBL" id="AWQS01000037">
    <property type="protein sequence ID" value="EWT06668.1"/>
    <property type="molecule type" value="Genomic_DNA"/>
</dbReference>
<evidence type="ECO:0000313" key="4">
    <source>
        <dbReference type="Proteomes" id="UP000019494"/>
    </source>
</evidence>
<organism evidence="3 4">
    <name type="scientific">Intrasporangium chromatireducens Q5-1</name>
    <dbReference type="NCBI Taxonomy" id="584657"/>
    <lineage>
        <taxon>Bacteria</taxon>
        <taxon>Bacillati</taxon>
        <taxon>Actinomycetota</taxon>
        <taxon>Actinomycetes</taxon>
        <taxon>Micrococcales</taxon>
        <taxon>Intrasporangiaceae</taxon>
        <taxon>Intrasporangium</taxon>
    </lineage>
</organism>
<dbReference type="AlphaFoldDB" id="W9GPC3"/>
<dbReference type="OrthoDB" id="4426059at2"/>
<gene>
    <name evidence="3" type="ORF">N864_19060</name>
</gene>
<proteinExistence type="predicted"/>
<dbReference type="Gene3D" id="3.40.50.850">
    <property type="entry name" value="Isochorismatase-like"/>
    <property type="match status" value="1"/>
</dbReference>
<name>W9GPC3_9MICO</name>
<reference evidence="4" key="1">
    <citation type="submission" date="2013-08" db="EMBL/GenBank/DDBJ databases">
        <title>Intrasporangium oryzae NRRL B-24470.</title>
        <authorList>
            <person name="Liu H."/>
            <person name="Wang G."/>
        </authorList>
    </citation>
    <scope>NUCLEOTIDE SEQUENCE [LARGE SCALE GENOMIC DNA]</scope>
    <source>
        <strain evidence="4">Q5-1</strain>
    </source>
</reference>
<keyword evidence="1" id="KW-0378">Hydrolase</keyword>
<evidence type="ECO:0000259" key="2">
    <source>
        <dbReference type="Pfam" id="PF00857"/>
    </source>
</evidence>
<dbReference type="InterPro" id="IPR000868">
    <property type="entry name" value="Isochorismatase-like_dom"/>
</dbReference>
<dbReference type="InterPro" id="IPR036380">
    <property type="entry name" value="Isochorismatase-like_sf"/>
</dbReference>
<sequence length="257" mass="27648">MTYQYYLYGEQQTLPETPAYQAYFEPARTAVVCVDMHEGHLSDSPDCPCPAPRGVPLVEPIDAFHDAARDLGVRIIHVRTGLRPSGADDVNGIPSAWRLGFSAFVGGIPNIDQHAIEGSEWTRFRTRVEPQDETVTSKKRLSAFYPSDLDFLLRQLDVRTIALTGMMTDCCILSTAFEASNLNYRVITVNNLVAGTNDELEDAALKIMSLNTGLVMDSGELLRAWQATGPTGAGAAASSVAAAAAADQGQVPSLAGN</sequence>
<dbReference type="RefSeq" id="WP_081793468.1">
    <property type="nucleotide sequence ID" value="NZ_AWQS01000037.1"/>
</dbReference>
<dbReference type="GO" id="GO:0016787">
    <property type="term" value="F:hydrolase activity"/>
    <property type="evidence" value="ECO:0007669"/>
    <property type="project" value="UniProtKB-KW"/>
</dbReference>
<dbReference type="Pfam" id="PF00857">
    <property type="entry name" value="Isochorismatase"/>
    <property type="match status" value="1"/>
</dbReference>
<comment type="caution">
    <text evidence="3">The sequence shown here is derived from an EMBL/GenBank/DDBJ whole genome shotgun (WGS) entry which is preliminary data.</text>
</comment>
<evidence type="ECO:0000256" key="1">
    <source>
        <dbReference type="ARBA" id="ARBA00022801"/>
    </source>
</evidence>
<dbReference type="Proteomes" id="UP000019494">
    <property type="component" value="Unassembled WGS sequence"/>
</dbReference>
<dbReference type="InterPro" id="IPR050272">
    <property type="entry name" value="Isochorismatase-like_hydrls"/>
</dbReference>
<protein>
    <submittedName>
        <fullName evidence="3">Isochorismatase</fullName>
    </submittedName>
</protein>
<keyword evidence="4" id="KW-1185">Reference proteome</keyword>
<accession>W9GPC3</accession>